<evidence type="ECO:0000256" key="3">
    <source>
        <dbReference type="ARBA" id="ARBA00022448"/>
    </source>
</evidence>
<keyword evidence="6 15" id="KW-0812">Transmembrane</keyword>
<dbReference type="RefSeq" id="WP_342078972.1">
    <property type="nucleotide sequence ID" value="NZ_FPKU01000003.1"/>
</dbReference>
<comment type="function">
    <text evidence="13">Component of the F(0) channel, it forms part of the peripheral stalk, linking F(1) to F(0). The b'-subunit is a diverged and duplicated form of b found in plants and photosynthetic bacteria.</text>
</comment>
<evidence type="ECO:0000256" key="13">
    <source>
        <dbReference type="ARBA" id="ARBA00025614"/>
    </source>
</evidence>
<dbReference type="EMBL" id="FPKU01000003">
    <property type="protein sequence ID" value="SFZ86106.1"/>
    <property type="molecule type" value="Genomic_DNA"/>
</dbReference>
<feature type="transmembrane region" description="Helical" evidence="15">
    <location>
        <begin position="12"/>
        <end position="32"/>
    </location>
</feature>
<comment type="subcellular location">
    <subcellularLocation>
        <location evidence="1">Cell inner membrane</location>
        <topology evidence="1">Single-pass membrane protein</topology>
    </subcellularLocation>
    <subcellularLocation>
        <location evidence="15">Cell membrane</location>
        <topology evidence="15">Single-pass membrane protein</topology>
    </subcellularLocation>
</comment>
<dbReference type="PANTHER" id="PTHR33445">
    <property type="entry name" value="ATP SYNTHASE SUBUNIT B', CHLOROPLASTIC"/>
    <property type="match status" value="1"/>
</dbReference>
<keyword evidence="7 15" id="KW-0375">Hydrogen ion transport</keyword>
<name>A0A1K2I142_9HYPH</name>
<dbReference type="InterPro" id="IPR050059">
    <property type="entry name" value="ATP_synthase_B_chain"/>
</dbReference>
<evidence type="ECO:0000256" key="14">
    <source>
        <dbReference type="ARBA" id="ARBA00025830"/>
    </source>
</evidence>
<evidence type="ECO:0000256" key="6">
    <source>
        <dbReference type="ARBA" id="ARBA00022692"/>
    </source>
</evidence>
<dbReference type="Pfam" id="PF00430">
    <property type="entry name" value="ATP-synt_B"/>
    <property type="match status" value="1"/>
</dbReference>
<reference evidence="18 19" key="1">
    <citation type="submission" date="2016-11" db="EMBL/GenBank/DDBJ databases">
        <authorList>
            <person name="Jaros S."/>
            <person name="Januszkiewicz K."/>
            <person name="Wedrychowicz H."/>
        </authorList>
    </citation>
    <scope>NUCLEOTIDE SEQUENCE [LARGE SCALE GENOMIC DNA]</scope>
    <source>
        <strain evidence="18 19">ATCC 23634</strain>
    </source>
</reference>
<evidence type="ECO:0000256" key="2">
    <source>
        <dbReference type="ARBA" id="ARBA00005513"/>
    </source>
</evidence>
<feature type="coiled-coil region" evidence="17">
    <location>
        <begin position="37"/>
        <end position="85"/>
    </location>
</feature>
<evidence type="ECO:0000256" key="11">
    <source>
        <dbReference type="ARBA" id="ARBA00023310"/>
    </source>
</evidence>
<evidence type="ECO:0000256" key="1">
    <source>
        <dbReference type="ARBA" id="ARBA00004377"/>
    </source>
</evidence>
<evidence type="ECO:0000256" key="9">
    <source>
        <dbReference type="ARBA" id="ARBA00023065"/>
    </source>
</evidence>
<keyword evidence="9 15" id="KW-0406">Ion transport</keyword>
<evidence type="ECO:0000256" key="17">
    <source>
        <dbReference type="SAM" id="Coils"/>
    </source>
</evidence>
<gene>
    <name evidence="15" type="primary">atpF</name>
    <name evidence="18" type="ORF">SAMN02983003_3280</name>
</gene>
<protein>
    <recommendedName>
        <fullName evidence="15">ATP synthase subunit b</fullName>
    </recommendedName>
    <alternativeName>
        <fullName evidence="15">ATP synthase F(0) sector subunit b</fullName>
    </alternativeName>
    <alternativeName>
        <fullName evidence="15">ATPase subunit I</fullName>
    </alternativeName>
    <alternativeName>
        <fullName evidence="15">F-type ATPase subunit b</fullName>
        <shortName evidence="15">F-ATPase subunit b</shortName>
    </alternativeName>
</protein>
<keyword evidence="8 15" id="KW-1133">Transmembrane helix</keyword>
<evidence type="ECO:0000256" key="15">
    <source>
        <dbReference type="HAMAP-Rule" id="MF_01398"/>
    </source>
</evidence>
<evidence type="ECO:0000256" key="16">
    <source>
        <dbReference type="RuleBase" id="RU003848"/>
    </source>
</evidence>
<evidence type="ECO:0000256" key="10">
    <source>
        <dbReference type="ARBA" id="ARBA00023136"/>
    </source>
</evidence>
<sequence>MLSFGMDATSAATVWAFVALLIFIGMTLYFGVPKIIAKALDARIKKIETDLAEADRLRVEAKAMLEEYERKRDEAEKEAESIVLAAREEAFRLTAEAGASLEALIARRTKAVEDKIAQAESQAVAEVRARAADVAVEAARVLLTQQMATQNDAMVDRAIRDVGSKLN</sequence>
<keyword evidence="3 15" id="KW-0813">Transport</keyword>
<dbReference type="HAMAP" id="MF_01398">
    <property type="entry name" value="ATP_synth_b_bprime"/>
    <property type="match status" value="1"/>
</dbReference>
<keyword evidence="17" id="KW-0175">Coiled coil</keyword>
<dbReference type="STRING" id="665118.SAMN02983003_3280"/>
<evidence type="ECO:0000256" key="7">
    <source>
        <dbReference type="ARBA" id="ARBA00022781"/>
    </source>
</evidence>
<dbReference type="CDD" id="cd06503">
    <property type="entry name" value="ATP-synt_Fo_b"/>
    <property type="match status" value="1"/>
</dbReference>
<dbReference type="AlphaFoldDB" id="A0A1K2I142"/>
<dbReference type="PANTHER" id="PTHR33445:SF1">
    <property type="entry name" value="ATP SYNTHASE SUBUNIT B"/>
    <property type="match status" value="1"/>
</dbReference>
<comment type="similarity">
    <text evidence="2 15 16">Belongs to the ATPase B chain family.</text>
</comment>
<evidence type="ECO:0000313" key="18">
    <source>
        <dbReference type="EMBL" id="SFZ86106.1"/>
    </source>
</evidence>
<keyword evidence="5 15" id="KW-0138">CF(0)</keyword>
<comment type="subunit">
    <text evidence="14 15">F-type ATPases have 2 components, F(1) - the catalytic core - and F(0) - the membrane proton channel. F(1) has five subunits: alpha(3), beta(3), gamma(1), delta(1), epsilon(1). F(0) has three main subunits: a(1), b(2) and c(10-14). The alpha and beta chains form an alternating ring which encloses part of the gamma chain. F(1) is attached to F(0) by a central stalk formed by the gamma and epsilon chains, while a peripheral stalk is formed by the delta and b chains.</text>
</comment>
<dbReference type="GO" id="GO:0046933">
    <property type="term" value="F:proton-transporting ATP synthase activity, rotational mechanism"/>
    <property type="evidence" value="ECO:0007669"/>
    <property type="project" value="UniProtKB-UniRule"/>
</dbReference>
<dbReference type="GO" id="GO:0045259">
    <property type="term" value="C:proton-transporting ATP synthase complex"/>
    <property type="evidence" value="ECO:0007669"/>
    <property type="project" value="UniProtKB-KW"/>
</dbReference>
<evidence type="ECO:0000256" key="12">
    <source>
        <dbReference type="ARBA" id="ARBA00025198"/>
    </source>
</evidence>
<dbReference type="Proteomes" id="UP000183447">
    <property type="component" value="Unassembled WGS sequence"/>
</dbReference>
<evidence type="ECO:0000256" key="4">
    <source>
        <dbReference type="ARBA" id="ARBA00022475"/>
    </source>
</evidence>
<keyword evidence="11 15" id="KW-0066">ATP synthesis</keyword>
<organism evidence="18 19">
    <name type="scientific">Devosia enhydra</name>
    <dbReference type="NCBI Taxonomy" id="665118"/>
    <lineage>
        <taxon>Bacteria</taxon>
        <taxon>Pseudomonadati</taxon>
        <taxon>Pseudomonadota</taxon>
        <taxon>Alphaproteobacteria</taxon>
        <taxon>Hyphomicrobiales</taxon>
        <taxon>Devosiaceae</taxon>
        <taxon>Devosia</taxon>
    </lineage>
</organism>
<keyword evidence="19" id="KW-1185">Reference proteome</keyword>
<keyword evidence="10 15" id="KW-0472">Membrane</keyword>
<comment type="function">
    <text evidence="12 15">F(1)F(0) ATP synthase produces ATP from ADP in the presence of a proton or sodium gradient. F-type ATPases consist of two structural domains, F(1) containing the extramembraneous catalytic core and F(0) containing the membrane proton channel, linked together by a central stalk and a peripheral stalk. During catalysis, ATP synthesis in the catalytic domain of F(1) is coupled via a rotary mechanism of the central stalk subunits to proton translocation.</text>
</comment>
<evidence type="ECO:0000313" key="19">
    <source>
        <dbReference type="Proteomes" id="UP000183447"/>
    </source>
</evidence>
<keyword evidence="4 15" id="KW-1003">Cell membrane</keyword>
<evidence type="ECO:0000256" key="5">
    <source>
        <dbReference type="ARBA" id="ARBA00022547"/>
    </source>
</evidence>
<dbReference type="GO" id="GO:0005886">
    <property type="term" value="C:plasma membrane"/>
    <property type="evidence" value="ECO:0007669"/>
    <property type="project" value="UniProtKB-SubCell"/>
</dbReference>
<dbReference type="InterPro" id="IPR002146">
    <property type="entry name" value="ATP_synth_b/b'su_bac/chlpt"/>
</dbReference>
<dbReference type="GO" id="GO:0046961">
    <property type="term" value="F:proton-transporting ATPase activity, rotational mechanism"/>
    <property type="evidence" value="ECO:0007669"/>
    <property type="project" value="TreeGrafter"/>
</dbReference>
<evidence type="ECO:0000256" key="8">
    <source>
        <dbReference type="ARBA" id="ARBA00022989"/>
    </source>
</evidence>
<proteinExistence type="inferred from homology"/>
<accession>A0A1K2I142</accession>